<dbReference type="Pfam" id="PF14310">
    <property type="entry name" value="Fn3-like"/>
    <property type="match status" value="1"/>
</dbReference>
<proteinExistence type="inferred from homology"/>
<dbReference type="SUPFAM" id="SSF51445">
    <property type="entry name" value="(Trans)glycosidases"/>
    <property type="match status" value="1"/>
</dbReference>
<dbReference type="InterPro" id="IPR013783">
    <property type="entry name" value="Ig-like_fold"/>
</dbReference>
<keyword evidence="5 7" id="KW-0378">Hydrolase</keyword>
<dbReference type="InterPro" id="IPR036881">
    <property type="entry name" value="Glyco_hydro_3_C_sf"/>
</dbReference>
<dbReference type="SUPFAM" id="SSF52279">
    <property type="entry name" value="Beta-D-glucan exohydrolase, C-terminal domain"/>
    <property type="match status" value="1"/>
</dbReference>
<dbReference type="InterPro" id="IPR017853">
    <property type="entry name" value="GH"/>
</dbReference>
<evidence type="ECO:0000256" key="4">
    <source>
        <dbReference type="ARBA" id="ARBA00022729"/>
    </source>
</evidence>
<organism evidence="9">
    <name type="scientific">Rhodothermus marinus</name>
    <name type="common">Rhodothermus obamensis</name>
    <dbReference type="NCBI Taxonomy" id="29549"/>
    <lineage>
        <taxon>Bacteria</taxon>
        <taxon>Pseudomonadati</taxon>
        <taxon>Rhodothermota</taxon>
        <taxon>Rhodothermia</taxon>
        <taxon>Rhodothermales</taxon>
        <taxon>Rhodothermaceae</taxon>
        <taxon>Rhodothermus</taxon>
    </lineage>
</organism>
<dbReference type="Gene3D" id="2.60.40.10">
    <property type="entry name" value="Immunoglobulins"/>
    <property type="match status" value="1"/>
</dbReference>
<dbReference type="Pfam" id="PF01915">
    <property type="entry name" value="Glyco_hydro_3_C"/>
    <property type="match status" value="1"/>
</dbReference>
<sequence>MRTLRLLTLSLLWSGWLLPAIAQVDRAREDSLIEALLARMTLEEKLGQLTLYNGGMAETGPVVREGEPDAIRRGRVGAVMNFFGAEAVCAMQRQAVEESRLGIPLLFALDVIHGFRTIFPVPLAEAATFDPALVEQAARVAAGEASAVGLNWTFAPMVDIARDARWGRIVEGSGEDPYLGAVMAAARVRGFQGRDLRDPTTILATAKHFAAYGAAEAGRDYNTVDVSERTLREVYLPPFEAAVRAGALSIMSAFNEIGGVPATADRWLLTDVLRHEWGFEGLVVSDYTSVWELLFHGIAADSAEVGRKALEAGVDMDMVSGIYVRKLAEEVRAGRLSEAVVDEAVRRVLRVKYRLGLFEDPYRYCRDASREQVLLSPAHRRLAREVARKAIVLLKNEGELLPLADTLQRVAVIGALANDSASVLGPWAAAGRPEDAVTILEGIRAALPGATVRYAPGYAEVPSGSFQEMVAAALSPDTSGFAEAEAVARWAEVVILVLGEHRELSGEAASRASVELPGVQLALAWRLLALGRPVVVVLMNGRPLAIPELAASAPAIVEAWFLGTEMGHAVADVLLGKASPGGRLPVSFPRATGQEPLYYNHKPTGRPPRAEEKYTSKYVDVPWTPLYPFGYGLTYTTFAYDSLRLSRRRLGLDDTLEVVVSVTNTGRRRGEEVVQLYVRDEVASVTRPVKELKGFARVELAPGETKAVQFRLPVRALRFWGLEGGWVVEPGWFTLWVGPSSAEGLQARFEVVSP</sequence>
<evidence type="ECO:0000256" key="1">
    <source>
        <dbReference type="ARBA" id="ARBA00000448"/>
    </source>
</evidence>
<dbReference type="SMART" id="SM01217">
    <property type="entry name" value="Fn3_like"/>
    <property type="match status" value="1"/>
</dbReference>
<dbReference type="Gene3D" id="3.40.50.1700">
    <property type="entry name" value="Glycoside hydrolase family 3 C-terminal domain"/>
    <property type="match status" value="1"/>
</dbReference>
<dbReference type="FunFam" id="3.20.20.300:FF:000005">
    <property type="entry name" value="Periplasmic beta-glucosidase"/>
    <property type="match status" value="1"/>
</dbReference>
<accession>A0A385LT42</accession>
<dbReference type="Pfam" id="PF00933">
    <property type="entry name" value="Glyco_hydro_3"/>
    <property type="match status" value="1"/>
</dbReference>
<dbReference type="PANTHER" id="PTHR30620:SF16">
    <property type="entry name" value="LYSOSOMAL BETA GLUCOSIDASE"/>
    <property type="match status" value="1"/>
</dbReference>
<dbReference type="AlphaFoldDB" id="A0A385LT42"/>
<dbReference type="InterPro" id="IPR026891">
    <property type="entry name" value="Fn3-like"/>
</dbReference>
<comment type="similarity">
    <text evidence="2 7">Belongs to the glycosyl hydrolase 3 family.</text>
</comment>
<dbReference type="PANTHER" id="PTHR30620">
    <property type="entry name" value="PERIPLASMIC BETA-GLUCOSIDASE-RELATED"/>
    <property type="match status" value="1"/>
</dbReference>
<keyword evidence="4" id="KW-0732">Signal</keyword>
<dbReference type="GO" id="GO:0008422">
    <property type="term" value="F:beta-glucosidase activity"/>
    <property type="evidence" value="ECO:0007669"/>
    <property type="project" value="UniProtKB-EC"/>
</dbReference>
<protein>
    <recommendedName>
        <fullName evidence="3">beta-glucosidase</fullName>
        <ecNumber evidence="3">3.2.1.21</ecNumber>
    </recommendedName>
</protein>
<dbReference type="OMA" id="QLWIVPP"/>
<evidence type="ECO:0000256" key="6">
    <source>
        <dbReference type="ARBA" id="ARBA00023295"/>
    </source>
</evidence>
<dbReference type="InterPro" id="IPR019800">
    <property type="entry name" value="Glyco_hydro_3_AS"/>
</dbReference>
<evidence type="ECO:0000259" key="8">
    <source>
        <dbReference type="SMART" id="SM01217"/>
    </source>
</evidence>
<dbReference type="NCBIfam" id="NF011678">
    <property type="entry name" value="PRK15098.1"/>
    <property type="match status" value="1"/>
</dbReference>
<evidence type="ECO:0000256" key="3">
    <source>
        <dbReference type="ARBA" id="ARBA00012744"/>
    </source>
</evidence>
<dbReference type="Gene3D" id="3.20.20.300">
    <property type="entry name" value="Glycoside hydrolase, family 3, N-terminal domain"/>
    <property type="match status" value="1"/>
</dbReference>
<evidence type="ECO:0000313" key="9">
    <source>
        <dbReference type="EMBL" id="AYA42661.1"/>
    </source>
</evidence>
<name>A0A385LT42_RHOMR</name>
<feature type="domain" description="Fibronectin type III-like" evidence="8">
    <location>
        <begin position="672"/>
        <end position="741"/>
    </location>
</feature>
<feature type="non-terminal residue" evidence="9">
    <location>
        <position position="754"/>
    </location>
</feature>
<dbReference type="SMR" id="A0A385LT42"/>
<dbReference type="EC" id="3.2.1.21" evidence="3"/>
<dbReference type="GO" id="GO:0009251">
    <property type="term" value="P:glucan catabolic process"/>
    <property type="evidence" value="ECO:0007669"/>
    <property type="project" value="TreeGrafter"/>
</dbReference>
<dbReference type="InterPro" id="IPR036962">
    <property type="entry name" value="Glyco_hydro_3_N_sf"/>
</dbReference>
<dbReference type="InterPro" id="IPR002772">
    <property type="entry name" value="Glyco_hydro_3_C"/>
</dbReference>
<dbReference type="FunFam" id="2.60.40.10:FF:000495">
    <property type="entry name" value="Periplasmic beta-glucosidase"/>
    <property type="match status" value="1"/>
</dbReference>
<keyword evidence="6 7" id="KW-0326">Glycosidase</keyword>
<evidence type="ECO:0000256" key="5">
    <source>
        <dbReference type="ARBA" id="ARBA00022801"/>
    </source>
</evidence>
<dbReference type="PRINTS" id="PR00133">
    <property type="entry name" value="GLHYDRLASE3"/>
</dbReference>
<dbReference type="InterPro" id="IPR001764">
    <property type="entry name" value="Glyco_hydro_3_N"/>
</dbReference>
<dbReference type="EMBL" id="MG457245">
    <property type="protein sequence ID" value="AYA42661.1"/>
    <property type="molecule type" value="Genomic_DNA"/>
</dbReference>
<evidence type="ECO:0000256" key="2">
    <source>
        <dbReference type="ARBA" id="ARBA00005336"/>
    </source>
</evidence>
<dbReference type="PROSITE" id="PS00775">
    <property type="entry name" value="GLYCOSYL_HYDROL_F3"/>
    <property type="match status" value="1"/>
</dbReference>
<dbReference type="InterPro" id="IPR051915">
    <property type="entry name" value="Cellulose_Degrad_GH3"/>
</dbReference>
<reference evidence="9" key="1">
    <citation type="submission" date="2017-11" db="EMBL/GenBank/DDBJ databases">
        <title>Diversity in a single family: Biochemical characterization of six GH family 3 enzymes from Rhodothermus marinus DSM 4253.</title>
        <authorList>
            <person name="Ara K.Z.G."/>
            <person name="Nordberg karlsson E."/>
        </authorList>
    </citation>
    <scope>NUCLEOTIDE SEQUENCE</scope>
    <source>
        <strain evidence="9">DSM 4253</strain>
    </source>
</reference>
<evidence type="ECO:0000256" key="7">
    <source>
        <dbReference type="RuleBase" id="RU361161"/>
    </source>
</evidence>
<comment type="catalytic activity">
    <reaction evidence="1">
        <text>Hydrolysis of terminal, non-reducing beta-D-glucosyl residues with release of beta-D-glucose.</text>
        <dbReference type="EC" id="3.2.1.21"/>
    </reaction>
</comment>